<organism evidence="1 2">
    <name type="scientific">Tectimicrobiota bacterium</name>
    <dbReference type="NCBI Taxonomy" id="2528274"/>
    <lineage>
        <taxon>Bacteria</taxon>
        <taxon>Pseudomonadati</taxon>
        <taxon>Nitrospinota/Tectimicrobiota group</taxon>
        <taxon>Candidatus Tectimicrobiota</taxon>
    </lineage>
</organism>
<evidence type="ECO:0000313" key="2">
    <source>
        <dbReference type="Proteomes" id="UP000712673"/>
    </source>
</evidence>
<dbReference type="GO" id="GO:0006749">
    <property type="term" value="P:glutathione metabolic process"/>
    <property type="evidence" value="ECO:0007669"/>
    <property type="project" value="TreeGrafter"/>
</dbReference>
<dbReference type="EMBL" id="VGLS01000053">
    <property type="protein sequence ID" value="MBM3222770.1"/>
    <property type="molecule type" value="Genomic_DNA"/>
</dbReference>
<dbReference type="Gene3D" id="3.40.30.10">
    <property type="entry name" value="Glutaredoxin"/>
    <property type="match status" value="1"/>
</dbReference>
<accession>A0A937VZ28</accession>
<dbReference type="InterPro" id="IPR051924">
    <property type="entry name" value="GST_Kappa/NadH"/>
</dbReference>
<dbReference type="GO" id="GO:0004364">
    <property type="term" value="F:glutathione transferase activity"/>
    <property type="evidence" value="ECO:0007669"/>
    <property type="project" value="TreeGrafter"/>
</dbReference>
<dbReference type="InterPro" id="IPR053977">
    <property type="entry name" value="Rv2466c-like"/>
</dbReference>
<dbReference type="Pfam" id="PF22234">
    <property type="entry name" value="Rv2466c-like"/>
    <property type="match status" value="1"/>
</dbReference>
<dbReference type="AlphaFoldDB" id="A0A937VZ28"/>
<proteinExistence type="predicted"/>
<reference evidence="1" key="1">
    <citation type="submission" date="2019-03" db="EMBL/GenBank/DDBJ databases">
        <title>Lake Tanganyika Metagenome-Assembled Genomes (MAGs).</title>
        <authorList>
            <person name="Tran P."/>
        </authorList>
    </citation>
    <scope>NUCLEOTIDE SEQUENCE</scope>
    <source>
        <strain evidence="1">K_DeepCast_65m_m2_066</strain>
    </source>
</reference>
<dbReference type="SUPFAM" id="SSF52833">
    <property type="entry name" value="Thioredoxin-like"/>
    <property type="match status" value="1"/>
</dbReference>
<dbReference type="InterPro" id="IPR036249">
    <property type="entry name" value="Thioredoxin-like_sf"/>
</dbReference>
<gene>
    <name evidence="1" type="ORF">FJZ47_03060</name>
</gene>
<dbReference type="PANTHER" id="PTHR42943:SF2">
    <property type="entry name" value="GLUTATHIONE S-TRANSFERASE KAPPA 1"/>
    <property type="match status" value="1"/>
</dbReference>
<sequence length="254" mass="28012">MRVGRPQGHAWHCLDSAVIAWYNAVPRTSFNTLRCREGEHPMADTSKDAVAFYWDPVCPWCWITSRWMEDVATQKAIDVDWRFFSLRKINEGRDLPERFRISHLMGLRALRVAAAVREQHGREAVRQLYAVMGTRKHHDQADIGTREELASILKTCGLPAALAAAADDASWDNVIEADMANAVAKAGKDVGVPLIVLDGGEGAGFFGPVFSPAPTGKAAVDLWDAMVTAGRTEGFYEFKRTRTTGPLFGARPAV</sequence>
<evidence type="ECO:0000313" key="1">
    <source>
        <dbReference type="EMBL" id="MBM3222770.1"/>
    </source>
</evidence>
<protein>
    <submittedName>
        <fullName evidence="1">DsbA family protein</fullName>
    </submittedName>
</protein>
<dbReference type="CDD" id="cd02972">
    <property type="entry name" value="DsbA_family"/>
    <property type="match status" value="1"/>
</dbReference>
<comment type="caution">
    <text evidence="1">The sequence shown here is derived from an EMBL/GenBank/DDBJ whole genome shotgun (WGS) entry which is preliminary data.</text>
</comment>
<dbReference type="GO" id="GO:0004602">
    <property type="term" value="F:glutathione peroxidase activity"/>
    <property type="evidence" value="ECO:0007669"/>
    <property type="project" value="TreeGrafter"/>
</dbReference>
<dbReference type="PANTHER" id="PTHR42943">
    <property type="entry name" value="GLUTATHIONE S-TRANSFERASE KAPPA"/>
    <property type="match status" value="1"/>
</dbReference>
<name>A0A937VZ28_UNCTE</name>
<dbReference type="Proteomes" id="UP000712673">
    <property type="component" value="Unassembled WGS sequence"/>
</dbReference>